<gene>
    <name evidence="2" type="ORF">SAMN05660991_01526</name>
</gene>
<organism evidence="2 3">
    <name type="scientific">Trujillonella endophytica</name>
    <dbReference type="NCBI Taxonomy" id="673521"/>
    <lineage>
        <taxon>Bacteria</taxon>
        <taxon>Bacillati</taxon>
        <taxon>Actinomycetota</taxon>
        <taxon>Actinomycetes</taxon>
        <taxon>Geodermatophilales</taxon>
        <taxon>Geodermatophilaceae</taxon>
        <taxon>Trujillonella</taxon>
    </lineage>
</organism>
<protein>
    <recommendedName>
        <fullName evidence="4">Repeat domain-containing protein</fullName>
    </recommendedName>
</protein>
<feature type="signal peptide" evidence="1">
    <location>
        <begin position="1"/>
        <end position="24"/>
    </location>
</feature>
<evidence type="ECO:0000256" key="1">
    <source>
        <dbReference type="SAM" id="SignalP"/>
    </source>
</evidence>
<dbReference type="AlphaFoldDB" id="A0A1H8S9N7"/>
<dbReference type="PROSITE" id="PS51257">
    <property type="entry name" value="PROKAR_LIPOPROTEIN"/>
    <property type="match status" value="1"/>
</dbReference>
<keyword evidence="1" id="KW-0732">Signal</keyword>
<reference evidence="3" key="1">
    <citation type="submission" date="2016-10" db="EMBL/GenBank/DDBJ databases">
        <authorList>
            <person name="Varghese N."/>
            <person name="Submissions S."/>
        </authorList>
    </citation>
    <scope>NUCLEOTIDE SEQUENCE [LARGE SCALE GENOMIC DNA]</scope>
    <source>
        <strain evidence="3">DSM 45413</strain>
    </source>
</reference>
<evidence type="ECO:0000313" key="2">
    <source>
        <dbReference type="EMBL" id="SEO75236.1"/>
    </source>
</evidence>
<dbReference type="RefSeq" id="WP_091941805.1">
    <property type="nucleotide sequence ID" value="NZ_FOEE01000004.1"/>
</dbReference>
<dbReference type="EMBL" id="FOEE01000004">
    <property type="protein sequence ID" value="SEO75236.1"/>
    <property type="molecule type" value="Genomic_DNA"/>
</dbReference>
<evidence type="ECO:0000313" key="3">
    <source>
        <dbReference type="Proteomes" id="UP000198960"/>
    </source>
</evidence>
<evidence type="ECO:0008006" key="4">
    <source>
        <dbReference type="Google" id="ProtNLM"/>
    </source>
</evidence>
<sequence length="306" mass="30408">MPTRRALRVPVLLLAGGAALGACATGGSGSPAASDLSPDWKALAYDAAGCPSRAAWVADGLPPASWDDATVSTTQADVTGDGVAEVLVVAGCASAASEPGESVVVFGLAQGRPTALGVLGEGIPFQGATVAADGGSLTVSGPTPADEDPTCCPTHWSSVGYEWTGAGFSVTGQVTVRGSGPAGSDLPDGEHVGVLRAASDDVVHVDLVEWFEGADAAAACVADGVTDNGWEQCGTYYVRDADDRVTVLPVRPGAPASYVDAWTAEEVEVSSVGALAGTSAVVDGSTYVRLTVVGGSVTEVAGVYVP</sequence>
<dbReference type="Proteomes" id="UP000198960">
    <property type="component" value="Unassembled WGS sequence"/>
</dbReference>
<keyword evidence="3" id="KW-1185">Reference proteome</keyword>
<name>A0A1H8S9N7_9ACTN</name>
<proteinExistence type="predicted"/>
<accession>A0A1H8S9N7</accession>
<feature type="chain" id="PRO_5038704496" description="Repeat domain-containing protein" evidence="1">
    <location>
        <begin position="25"/>
        <end position="306"/>
    </location>
</feature>
<dbReference type="OrthoDB" id="5178946at2"/>